<protein>
    <recommendedName>
        <fullName evidence="3">Chloramphenicol acetyltransferase</fullName>
        <ecNumber evidence="2">2.3.1.28</ecNumber>
    </recommendedName>
</protein>
<gene>
    <name evidence="8" type="ORF">MSNKSG1_08773</name>
</gene>
<name>M7DE70_9GAMM</name>
<proteinExistence type="inferred from homology"/>
<dbReference type="Pfam" id="PF00132">
    <property type="entry name" value="Hexapep"/>
    <property type="match status" value="1"/>
</dbReference>
<dbReference type="PANTHER" id="PTHR43300:SF12">
    <property type="entry name" value="CHLORAMPHENICOL ACETYLTRANSFERASE"/>
    <property type="match status" value="1"/>
</dbReference>
<evidence type="ECO:0000256" key="3">
    <source>
        <dbReference type="ARBA" id="ARBA00020291"/>
    </source>
</evidence>
<dbReference type="InterPro" id="IPR011004">
    <property type="entry name" value="Trimer_LpxA-like_sf"/>
</dbReference>
<evidence type="ECO:0000313" key="8">
    <source>
        <dbReference type="EMBL" id="EMP55952.1"/>
    </source>
</evidence>
<dbReference type="PATRIC" id="fig|1288826.3.peg.1718"/>
<evidence type="ECO:0000256" key="4">
    <source>
        <dbReference type="ARBA" id="ARBA00022679"/>
    </source>
</evidence>
<dbReference type="InterPro" id="IPR050179">
    <property type="entry name" value="Trans_hexapeptide_repeat"/>
</dbReference>
<dbReference type="EMBL" id="APAT01000015">
    <property type="protein sequence ID" value="EMP55952.1"/>
    <property type="molecule type" value="Genomic_DNA"/>
</dbReference>
<keyword evidence="4 8" id="KW-0808">Transferase</keyword>
<reference evidence="8 9" key="1">
    <citation type="journal article" date="2013" name="Genome Announc.">
        <title>Genome Sequence of Hydrothermal Arsenic-Respiring Bacterium Marinobacter santoriniensis NKSG1T.</title>
        <authorList>
            <person name="Handley K.M."/>
            <person name="Upton M."/>
            <person name="Beatson S.A."/>
            <person name="Hery M."/>
            <person name="Lloyd J.R."/>
        </authorList>
    </citation>
    <scope>NUCLEOTIDE SEQUENCE [LARGE SCALE GENOMIC DNA]</scope>
    <source>
        <strain evidence="8 9">NKSG1</strain>
    </source>
</reference>
<dbReference type="RefSeq" id="WP_008938897.1">
    <property type="nucleotide sequence ID" value="NZ_APAT01000015.1"/>
</dbReference>
<comment type="caution">
    <text evidence="8">The sequence shown here is derived from an EMBL/GenBank/DDBJ whole genome shotgun (WGS) entry which is preliminary data.</text>
</comment>
<dbReference type="eggNOG" id="COG0110">
    <property type="taxonomic scope" value="Bacteria"/>
</dbReference>
<comment type="similarity">
    <text evidence="1">Belongs to the transferase hexapeptide repeat family.</text>
</comment>
<dbReference type="InterPro" id="IPR001451">
    <property type="entry name" value="Hexapep"/>
</dbReference>
<keyword evidence="5" id="KW-0046">Antibiotic resistance</keyword>
<organism evidence="8 9">
    <name type="scientific">Marinobacter santoriniensis NKSG1</name>
    <dbReference type="NCBI Taxonomy" id="1288826"/>
    <lineage>
        <taxon>Bacteria</taxon>
        <taxon>Pseudomonadati</taxon>
        <taxon>Pseudomonadota</taxon>
        <taxon>Gammaproteobacteria</taxon>
        <taxon>Pseudomonadales</taxon>
        <taxon>Marinobacteraceae</taxon>
        <taxon>Marinobacter</taxon>
    </lineage>
</organism>
<keyword evidence="9" id="KW-1185">Reference proteome</keyword>
<sequence length="187" mass="20492">MAYLSNDIVKSMGFRSLGENVRISDKACIYNADQIEIGDNSRIDDFCVISGRVKIGRFCHITPMCLIAGGEPGVFLSDFCTLAYGVKVFSQSDDYSGETLTNSLIPKKFKNEYFAEVRLGKHVIVGAGSTVFPGVSVEEGCSVGAMSLVTASTEPWGIYVGVPVRRIGDRKKNLLKLEKTFLREQSE</sequence>
<evidence type="ECO:0000313" key="9">
    <source>
        <dbReference type="Proteomes" id="UP000011960"/>
    </source>
</evidence>
<evidence type="ECO:0000256" key="1">
    <source>
        <dbReference type="ARBA" id="ARBA00007274"/>
    </source>
</evidence>
<dbReference type="PANTHER" id="PTHR43300">
    <property type="entry name" value="ACETYLTRANSFERASE"/>
    <property type="match status" value="1"/>
</dbReference>
<evidence type="ECO:0000256" key="2">
    <source>
        <dbReference type="ARBA" id="ARBA00013235"/>
    </source>
</evidence>
<comment type="catalytic activity">
    <reaction evidence="7">
        <text>chloramphenicol + acetyl-CoA = chloramphenicol 3-acetate + CoA</text>
        <dbReference type="Rhea" id="RHEA:18421"/>
        <dbReference type="ChEBI" id="CHEBI:16730"/>
        <dbReference type="ChEBI" id="CHEBI:17698"/>
        <dbReference type="ChEBI" id="CHEBI:57287"/>
        <dbReference type="ChEBI" id="CHEBI:57288"/>
        <dbReference type="EC" id="2.3.1.28"/>
    </reaction>
</comment>
<dbReference type="AlphaFoldDB" id="M7DE70"/>
<dbReference type="Gene3D" id="2.160.10.10">
    <property type="entry name" value="Hexapeptide repeat proteins"/>
    <property type="match status" value="1"/>
</dbReference>
<dbReference type="Proteomes" id="UP000011960">
    <property type="component" value="Unassembled WGS sequence"/>
</dbReference>
<accession>M7DE70</accession>
<dbReference type="EC" id="2.3.1.28" evidence="2"/>
<dbReference type="OrthoDB" id="9815592at2"/>
<dbReference type="SUPFAM" id="SSF51161">
    <property type="entry name" value="Trimeric LpxA-like enzymes"/>
    <property type="match status" value="1"/>
</dbReference>
<dbReference type="GO" id="GO:0046677">
    <property type="term" value="P:response to antibiotic"/>
    <property type="evidence" value="ECO:0007669"/>
    <property type="project" value="UniProtKB-KW"/>
</dbReference>
<dbReference type="CDD" id="cd04647">
    <property type="entry name" value="LbH_MAT_like"/>
    <property type="match status" value="1"/>
</dbReference>
<keyword evidence="6" id="KW-0012">Acyltransferase</keyword>
<evidence type="ECO:0000256" key="6">
    <source>
        <dbReference type="ARBA" id="ARBA00023315"/>
    </source>
</evidence>
<evidence type="ECO:0000256" key="7">
    <source>
        <dbReference type="ARBA" id="ARBA00047633"/>
    </source>
</evidence>
<dbReference type="GO" id="GO:0008811">
    <property type="term" value="F:chloramphenicol O-acetyltransferase activity"/>
    <property type="evidence" value="ECO:0007669"/>
    <property type="project" value="UniProtKB-EC"/>
</dbReference>
<evidence type="ECO:0000256" key="5">
    <source>
        <dbReference type="ARBA" id="ARBA00023251"/>
    </source>
</evidence>
<dbReference type="STRING" id="1288826.MSNKSG1_08773"/>